<organism evidence="2 3">
    <name type="scientific">Flavobacterium caeni</name>
    <dbReference type="NCBI Taxonomy" id="490189"/>
    <lineage>
        <taxon>Bacteria</taxon>
        <taxon>Pseudomonadati</taxon>
        <taxon>Bacteroidota</taxon>
        <taxon>Flavobacteriia</taxon>
        <taxon>Flavobacteriales</taxon>
        <taxon>Flavobacteriaceae</taxon>
        <taxon>Flavobacterium</taxon>
    </lineage>
</organism>
<dbReference type="Pfam" id="PF08885">
    <property type="entry name" value="GSCFA"/>
    <property type="match status" value="1"/>
</dbReference>
<reference evidence="2 3" key="1">
    <citation type="submission" date="2016-10" db="EMBL/GenBank/DDBJ databases">
        <authorList>
            <person name="de Groot N.N."/>
        </authorList>
    </citation>
    <scope>NUCLEOTIDE SEQUENCE [LARGE SCALE GENOMIC DNA]</scope>
    <source>
        <strain evidence="2 3">CGMCC 1.7031</strain>
    </source>
</reference>
<dbReference type="InterPro" id="IPR036514">
    <property type="entry name" value="SGNH_hydro_sf"/>
</dbReference>
<protein>
    <submittedName>
        <fullName evidence="2">GSCFA family protein</fullName>
    </submittedName>
</protein>
<sequence>MQLTTPIAITPSDKPIGYGSNVVLLGSCFAVNMADKFDYFQFRHTVNPFGILFHPLTIERLVERALAPRDFVEAEVFFHNERWHFFDAHSELSHPDKAQLLAALDTAVAQTRDALQTATHIVVTYGTAWVYRHLETGRVVANCHKVPQREFTKELLSVSGIVESVENTLAMVAQINPSATVVFTVSPVRHLKDGLVENQRSKAHLIAALHEVLDGSHHHYFPAFEIMMDELRDYRFYATDWIHPNQTAIEYIWEKFAGAWIDPAAQAVMDRVDSIRKRTAHRPFNPESESHRKFLGQLQSDIAQLQSQCPHMRF</sequence>
<dbReference type="AlphaFoldDB" id="A0A1G5J7G2"/>
<name>A0A1G5J7G2_9FLAO</name>
<dbReference type="GO" id="GO:0016788">
    <property type="term" value="F:hydrolase activity, acting on ester bonds"/>
    <property type="evidence" value="ECO:0007669"/>
    <property type="project" value="UniProtKB-ARBA"/>
</dbReference>
<evidence type="ECO:0000313" key="2">
    <source>
        <dbReference type="EMBL" id="SCY83618.1"/>
    </source>
</evidence>
<accession>A0A1G5J7G2</accession>
<dbReference type="Proteomes" id="UP000199354">
    <property type="component" value="Unassembled WGS sequence"/>
</dbReference>
<dbReference type="InterPro" id="IPR014982">
    <property type="entry name" value="GSCFA"/>
</dbReference>
<dbReference type="Gene3D" id="3.40.50.1110">
    <property type="entry name" value="SGNH hydrolase"/>
    <property type="match status" value="1"/>
</dbReference>
<dbReference type="OrthoDB" id="9807687at2"/>
<dbReference type="EMBL" id="FMVF01000012">
    <property type="protein sequence ID" value="SCY83618.1"/>
    <property type="molecule type" value="Genomic_DNA"/>
</dbReference>
<dbReference type="STRING" id="490189.SAMN02927903_02556"/>
<evidence type="ECO:0000313" key="3">
    <source>
        <dbReference type="Proteomes" id="UP000199354"/>
    </source>
</evidence>
<dbReference type="SUPFAM" id="SSF52266">
    <property type="entry name" value="SGNH hydrolase"/>
    <property type="match status" value="1"/>
</dbReference>
<proteinExistence type="predicted"/>
<gene>
    <name evidence="2" type="ORF">SAMN02927903_02556</name>
</gene>
<evidence type="ECO:0000259" key="1">
    <source>
        <dbReference type="Pfam" id="PF08885"/>
    </source>
</evidence>
<dbReference type="RefSeq" id="WP_091144611.1">
    <property type="nucleotide sequence ID" value="NZ_FMVF01000012.1"/>
</dbReference>
<feature type="domain" description="GSCFA" evidence="1">
    <location>
        <begin position="22"/>
        <end position="256"/>
    </location>
</feature>
<keyword evidence="3" id="KW-1185">Reference proteome</keyword>